<evidence type="ECO:0000256" key="1">
    <source>
        <dbReference type="ARBA" id="ARBA00022670"/>
    </source>
</evidence>
<evidence type="ECO:0000256" key="3">
    <source>
        <dbReference type="ARBA" id="ARBA00022825"/>
    </source>
</evidence>
<evidence type="ECO:0000256" key="2">
    <source>
        <dbReference type="ARBA" id="ARBA00022801"/>
    </source>
</evidence>
<dbReference type="InterPro" id="IPR018114">
    <property type="entry name" value="TRYPSIN_HIS"/>
</dbReference>
<feature type="domain" description="Peptidase S1" evidence="7">
    <location>
        <begin position="33"/>
        <end position="191"/>
    </location>
</feature>
<dbReference type="GO" id="GO:0004252">
    <property type="term" value="F:serine-type endopeptidase activity"/>
    <property type="evidence" value="ECO:0007669"/>
    <property type="project" value="InterPro"/>
</dbReference>
<dbReference type="PANTHER" id="PTHR24252:SF8">
    <property type="entry name" value="ACROSIN"/>
    <property type="match status" value="1"/>
</dbReference>
<dbReference type="PANTHER" id="PTHR24252">
    <property type="entry name" value="ACROSIN-RELATED"/>
    <property type="match status" value="1"/>
</dbReference>
<feature type="region of interest" description="Disordered" evidence="5">
    <location>
        <begin position="175"/>
        <end position="215"/>
    </location>
</feature>
<organism evidence="8 9">
    <name type="scientific">Strix occidentalis caurina</name>
    <name type="common">northern spotted owl</name>
    <dbReference type="NCBI Taxonomy" id="311401"/>
    <lineage>
        <taxon>Eukaryota</taxon>
        <taxon>Metazoa</taxon>
        <taxon>Chordata</taxon>
        <taxon>Craniata</taxon>
        <taxon>Vertebrata</taxon>
        <taxon>Euteleostomi</taxon>
        <taxon>Archelosauria</taxon>
        <taxon>Archosauria</taxon>
        <taxon>Dinosauria</taxon>
        <taxon>Saurischia</taxon>
        <taxon>Theropoda</taxon>
        <taxon>Coelurosauria</taxon>
        <taxon>Aves</taxon>
        <taxon>Neognathae</taxon>
        <taxon>Neoaves</taxon>
        <taxon>Telluraves</taxon>
        <taxon>Strigiformes</taxon>
        <taxon>Strigidae</taxon>
        <taxon>Strix</taxon>
    </lineage>
</organism>
<evidence type="ECO:0000256" key="5">
    <source>
        <dbReference type="SAM" id="MobiDB-lite"/>
    </source>
</evidence>
<dbReference type="InterPro" id="IPR043504">
    <property type="entry name" value="Peptidase_S1_PA_chymotrypsin"/>
</dbReference>
<reference evidence="8" key="2">
    <citation type="submission" date="2025-09" db="UniProtKB">
        <authorList>
            <consortium name="Ensembl"/>
        </authorList>
    </citation>
    <scope>IDENTIFICATION</scope>
</reference>
<dbReference type="PROSITE" id="PS50240">
    <property type="entry name" value="TRYPSIN_DOM"/>
    <property type="match status" value="1"/>
</dbReference>
<dbReference type="SUPFAM" id="SSF50494">
    <property type="entry name" value="Trypsin-like serine proteases"/>
    <property type="match status" value="1"/>
</dbReference>
<keyword evidence="6" id="KW-0732">Signal</keyword>
<feature type="signal peptide" evidence="6">
    <location>
        <begin position="1"/>
        <end position="26"/>
    </location>
</feature>
<feature type="compositionally biased region" description="Low complexity" evidence="5">
    <location>
        <begin position="179"/>
        <end position="201"/>
    </location>
</feature>
<evidence type="ECO:0000256" key="4">
    <source>
        <dbReference type="ARBA" id="ARBA00023157"/>
    </source>
</evidence>
<dbReference type="FunFam" id="2.40.10.10:FF:000060">
    <property type="entry name" value="Acrosin"/>
    <property type="match status" value="1"/>
</dbReference>
<evidence type="ECO:0000313" key="9">
    <source>
        <dbReference type="Proteomes" id="UP000694551"/>
    </source>
</evidence>
<reference evidence="8" key="1">
    <citation type="submission" date="2025-08" db="UniProtKB">
        <authorList>
            <consortium name="Ensembl"/>
        </authorList>
    </citation>
    <scope>IDENTIFICATION</scope>
</reference>
<keyword evidence="4" id="KW-1015">Disulfide bond</keyword>
<protein>
    <recommendedName>
        <fullName evidence="7">Peptidase S1 domain-containing protein</fullName>
    </recommendedName>
</protein>
<accession>A0A8D0FAE8</accession>
<dbReference type="InterPro" id="IPR009003">
    <property type="entry name" value="Peptidase_S1_PA"/>
</dbReference>
<keyword evidence="2" id="KW-0378">Hydrolase</keyword>
<dbReference type="InterPro" id="IPR001254">
    <property type="entry name" value="Trypsin_dom"/>
</dbReference>
<dbReference type="PRINTS" id="PR00722">
    <property type="entry name" value="CHYMOTRYPSIN"/>
</dbReference>
<dbReference type="Gene3D" id="2.40.10.10">
    <property type="entry name" value="Trypsin-like serine proteases"/>
    <property type="match status" value="1"/>
</dbReference>
<evidence type="ECO:0000256" key="6">
    <source>
        <dbReference type="SAM" id="SignalP"/>
    </source>
</evidence>
<keyword evidence="3" id="KW-0720">Serine protease</keyword>
<dbReference type="GO" id="GO:0006508">
    <property type="term" value="P:proteolysis"/>
    <property type="evidence" value="ECO:0007669"/>
    <property type="project" value="UniProtKB-KW"/>
</dbReference>
<name>A0A8D0FAE8_STROC</name>
<dbReference type="PROSITE" id="PS00134">
    <property type="entry name" value="TRYPSIN_HIS"/>
    <property type="match status" value="1"/>
</dbReference>
<dbReference type="SMART" id="SM00020">
    <property type="entry name" value="Tryp_SPc"/>
    <property type="match status" value="1"/>
</dbReference>
<keyword evidence="9" id="KW-1185">Reference proteome</keyword>
<proteinExistence type="predicted"/>
<evidence type="ECO:0000313" key="8">
    <source>
        <dbReference type="Ensembl" id="ENSSOCP00000012130.1"/>
    </source>
</evidence>
<keyword evidence="1" id="KW-0645">Protease</keyword>
<feature type="chain" id="PRO_5034212282" description="Peptidase S1 domain-containing protein" evidence="6">
    <location>
        <begin position="27"/>
        <end position="215"/>
    </location>
</feature>
<dbReference type="Ensembl" id="ENSSOCT00000012465.1">
    <property type="protein sequence ID" value="ENSSOCP00000012130.1"/>
    <property type="gene ID" value="ENSSOCG00000009233.1"/>
</dbReference>
<dbReference type="Proteomes" id="UP000694551">
    <property type="component" value="Unplaced"/>
</dbReference>
<sequence length="215" mass="23041">MGSATPTEVLLPVAVLGTCGLWPVAADDGTLPVVGGTDAQPGAWPWIISIQDPWRRGMRHVCRGSLISPQWVLTAAHCFTKARHITVWHVAVGATHLTQPGPEAQVRNIKRLLVHKDYSSTLQRNDIALLELDQPVQCGYYIQLACVPDASPGNELPGVNSFLCLQPQDQRMFCRRPRSTSPTSTSATAAGGTEGPSTPTTCALATRRAASTPAR</sequence>
<dbReference type="AlphaFoldDB" id="A0A8D0FAE8"/>
<dbReference type="CDD" id="cd00190">
    <property type="entry name" value="Tryp_SPc"/>
    <property type="match status" value="1"/>
</dbReference>
<dbReference type="InterPro" id="IPR001314">
    <property type="entry name" value="Peptidase_S1A"/>
</dbReference>
<dbReference type="GO" id="GO:0007340">
    <property type="term" value="P:acrosome reaction"/>
    <property type="evidence" value="ECO:0007669"/>
    <property type="project" value="TreeGrafter"/>
</dbReference>
<dbReference type="Pfam" id="PF00089">
    <property type="entry name" value="Trypsin"/>
    <property type="match status" value="1"/>
</dbReference>
<evidence type="ECO:0000259" key="7">
    <source>
        <dbReference type="PROSITE" id="PS50240"/>
    </source>
</evidence>